<accession>A0A6A2YLY0</accession>
<proteinExistence type="inferred from homology"/>
<dbReference type="GO" id="GO:0008270">
    <property type="term" value="F:zinc ion binding"/>
    <property type="evidence" value="ECO:0007669"/>
    <property type="project" value="UniProtKB-UniRule"/>
</dbReference>
<comment type="function">
    <text evidence="1">Putative transcription activator involved in regulating light control of development.</text>
</comment>
<keyword evidence="1" id="KW-0539">Nucleus</keyword>
<evidence type="ECO:0000256" key="1">
    <source>
        <dbReference type="RuleBase" id="RU367018"/>
    </source>
</evidence>
<dbReference type="AlphaFoldDB" id="A0A6A2YLY0"/>
<dbReference type="GO" id="GO:0006355">
    <property type="term" value="P:regulation of DNA-templated transcription"/>
    <property type="evidence" value="ECO:0007669"/>
    <property type="project" value="UniProtKB-UniRule"/>
</dbReference>
<reference evidence="3" key="1">
    <citation type="submission" date="2019-09" db="EMBL/GenBank/DDBJ databases">
        <title>Draft genome information of white flower Hibiscus syriacus.</title>
        <authorList>
            <person name="Kim Y.-M."/>
        </authorList>
    </citation>
    <scope>NUCLEOTIDE SEQUENCE [LARGE SCALE GENOMIC DNA]</scope>
    <source>
        <strain evidence="3">YM2019G1</strain>
    </source>
</reference>
<dbReference type="Proteomes" id="UP000436088">
    <property type="component" value="Unassembled WGS sequence"/>
</dbReference>
<comment type="similarity">
    <text evidence="1">Belongs to the FHY3/FAR1 family.</text>
</comment>
<dbReference type="PANTHER" id="PTHR31669">
    <property type="entry name" value="PROTEIN FAR1-RELATED SEQUENCE 10-RELATED"/>
    <property type="match status" value="1"/>
</dbReference>
<sequence>MLIVERITITLGTLLHLIRRIELTGIVFHLPLSLAGIIMDSLFCLDVLCFSMSQNLLSFGYSRLGWHQSLKTPSTMEKQAANLYTKKIFLKFLKELVETLAYPANVIDDTGLEVTYRVAKFGEYQKAHFLKLNGFRKKGSCSCQMFEFSGIISIKFVEEGTESMHAFDAALDAIHEGRLLEKQIEELNSEVEQASQRCEGYRTKLMAVLKDMEEQKLKLSEGSECEAYSEGLKAKYYYYEGTR</sequence>
<gene>
    <name evidence="3" type="ORF">F3Y22_tig00111392pilonHSYRG00676</name>
</gene>
<name>A0A6A2YLY0_HIBSY</name>
<comment type="subcellular location">
    <subcellularLocation>
        <location evidence="1">Nucleus</location>
    </subcellularLocation>
</comment>
<comment type="caution">
    <text evidence="3">The sequence shown here is derived from an EMBL/GenBank/DDBJ whole genome shotgun (WGS) entry which is preliminary data.</text>
</comment>
<organism evidence="3 4">
    <name type="scientific">Hibiscus syriacus</name>
    <name type="common">Rose of Sharon</name>
    <dbReference type="NCBI Taxonomy" id="106335"/>
    <lineage>
        <taxon>Eukaryota</taxon>
        <taxon>Viridiplantae</taxon>
        <taxon>Streptophyta</taxon>
        <taxon>Embryophyta</taxon>
        <taxon>Tracheophyta</taxon>
        <taxon>Spermatophyta</taxon>
        <taxon>Magnoliopsida</taxon>
        <taxon>eudicotyledons</taxon>
        <taxon>Gunneridae</taxon>
        <taxon>Pentapetalae</taxon>
        <taxon>rosids</taxon>
        <taxon>malvids</taxon>
        <taxon>Malvales</taxon>
        <taxon>Malvaceae</taxon>
        <taxon>Malvoideae</taxon>
        <taxon>Hibiscus</taxon>
    </lineage>
</organism>
<dbReference type="PANTHER" id="PTHR31669:SF225">
    <property type="entry name" value="OS03G0655600 PROTEIN"/>
    <property type="match status" value="1"/>
</dbReference>
<keyword evidence="1" id="KW-0862">Zinc</keyword>
<evidence type="ECO:0000256" key="2">
    <source>
        <dbReference type="SAM" id="Coils"/>
    </source>
</evidence>
<evidence type="ECO:0000313" key="4">
    <source>
        <dbReference type="Proteomes" id="UP000436088"/>
    </source>
</evidence>
<dbReference type="EMBL" id="VEPZ02001327">
    <property type="protein sequence ID" value="KAE8680340.1"/>
    <property type="molecule type" value="Genomic_DNA"/>
</dbReference>
<keyword evidence="2" id="KW-0175">Coiled coil</keyword>
<keyword evidence="4" id="KW-1185">Reference proteome</keyword>
<keyword evidence="1" id="KW-0863">Zinc-finger</keyword>
<dbReference type="InterPro" id="IPR031052">
    <property type="entry name" value="FHY3/FAR1"/>
</dbReference>
<evidence type="ECO:0000313" key="3">
    <source>
        <dbReference type="EMBL" id="KAE8680340.1"/>
    </source>
</evidence>
<feature type="coiled-coil region" evidence="2">
    <location>
        <begin position="177"/>
        <end position="204"/>
    </location>
</feature>
<dbReference type="GO" id="GO:0005634">
    <property type="term" value="C:nucleus"/>
    <property type="evidence" value="ECO:0007669"/>
    <property type="project" value="UniProtKB-SubCell"/>
</dbReference>
<keyword evidence="1" id="KW-0479">Metal-binding</keyword>
<protein>
    <recommendedName>
        <fullName evidence="1">Protein FAR1-RELATED SEQUENCE</fullName>
    </recommendedName>
</protein>